<sequence length="271" mass="31504">MKYTIDDIDQLDALEWKYDEQIHIVFDSGMMQYNFLVYLKEQYENFLVLSNGAVDITKKTPPVFMRSKWIEDLPCSLVFLDDPTIHDIGMKLGWGQGRQEEFALEVYDMIIKKIAALHSVETDHIYYYGSSAGGFMSMVLASMHKGTKAIVNNPQTDVKRYHEPLSKPLIEEIYGSIEAAYDQYVHRLRVADAFEHYGNTPEVHYCQNRLCVSDMKRHYTPFLADMSTRKLGLGQLQLYLYHDKKAGHNPLGKERTIHLIKSVFLQYQDEQ</sequence>
<evidence type="ECO:0000313" key="1">
    <source>
        <dbReference type="EMBL" id="TVT28872.1"/>
    </source>
</evidence>
<dbReference type="OrthoDB" id="7335480at2"/>
<gene>
    <name evidence="1" type="ORF">FO441_00915</name>
</gene>
<keyword evidence="2" id="KW-1185">Reference proteome</keyword>
<dbReference type="Gene3D" id="3.40.50.1820">
    <property type="entry name" value="alpha/beta hydrolase"/>
    <property type="match status" value="1"/>
</dbReference>
<dbReference type="EMBL" id="VMSJ01000001">
    <property type="protein sequence ID" value="TVT28872.1"/>
    <property type="molecule type" value="Genomic_DNA"/>
</dbReference>
<protein>
    <recommendedName>
        <fullName evidence="3">Glycosyl transferase</fullName>
    </recommendedName>
</protein>
<dbReference type="RefSeq" id="WP_145284461.1">
    <property type="nucleotide sequence ID" value="NZ_VMSJ01000001.1"/>
</dbReference>
<organism evidence="1 2">
    <name type="scientific">Salinicoccus cyprini</name>
    <dbReference type="NCBI Taxonomy" id="2493691"/>
    <lineage>
        <taxon>Bacteria</taxon>
        <taxon>Bacillati</taxon>
        <taxon>Bacillota</taxon>
        <taxon>Bacilli</taxon>
        <taxon>Bacillales</taxon>
        <taxon>Staphylococcaceae</taxon>
        <taxon>Salinicoccus</taxon>
    </lineage>
</organism>
<evidence type="ECO:0008006" key="3">
    <source>
        <dbReference type="Google" id="ProtNLM"/>
    </source>
</evidence>
<dbReference type="InterPro" id="IPR029058">
    <property type="entry name" value="AB_hydrolase_fold"/>
</dbReference>
<dbReference type="AlphaFoldDB" id="A0A558AX81"/>
<comment type="caution">
    <text evidence="1">The sequence shown here is derived from an EMBL/GenBank/DDBJ whole genome shotgun (WGS) entry which is preliminary data.</text>
</comment>
<accession>A0A558AX81</accession>
<dbReference type="SUPFAM" id="SSF53474">
    <property type="entry name" value="alpha/beta-Hydrolases"/>
    <property type="match status" value="1"/>
</dbReference>
<reference evidence="1 2" key="1">
    <citation type="submission" date="2019-07" db="EMBL/GenBank/DDBJ databases">
        <title>Salinicoccus cyprini sp. nov., isolated from gastro-intestinal tract of mirror carp, Cyprinus carpio var. specularis, collected from Gobind Sagar Reservoir, Himachal Pradesh, India.</title>
        <authorList>
            <person name="Talwar C."/>
            <person name="Singh A.K."/>
            <person name="Lal R."/>
            <person name="Negi R.K."/>
        </authorList>
    </citation>
    <scope>NUCLEOTIDE SEQUENCE [LARGE SCALE GENOMIC DNA]</scope>
    <source>
        <strain evidence="1 2">CT19</strain>
    </source>
</reference>
<evidence type="ECO:0000313" key="2">
    <source>
        <dbReference type="Proteomes" id="UP000315103"/>
    </source>
</evidence>
<dbReference type="Proteomes" id="UP000315103">
    <property type="component" value="Unassembled WGS sequence"/>
</dbReference>
<name>A0A558AX81_9STAP</name>
<proteinExistence type="predicted"/>